<dbReference type="EMBL" id="CP017076">
    <property type="protein sequence ID" value="AOR78888.1"/>
    <property type="molecule type" value="Genomic_DNA"/>
</dbReference>
<evidence type="ECO:0000256" key="4">
    <source>
        <dbReference type="ARBA" id="ARBA00022496"/>
    </source>
</evidence>
<keyword evidence="3 11" id="KW-1134">Transmembrane beta strand</keyword>
<organism evidence="17 18">
    <name type="scientific">Novosphingobium resinovorum</name>
    <dbReference type="NCBI Taxonomy" id="158500"/>
    <lineage>
        <taxon>Bacteria</taxon>
        <taxon>Pseudomonadati</taxon>
        <taxon>Pseudomonadota</taxon>
        <taxon>Alphaproteobacteria</taxon>
        <taxon>Sphingomonadales</taxon>
        <taxon>Sphingomonadaceae</taxon>
        <taxon>Novosphingobium</taxon>
    </lineage>
</organism>
<evidence type="ECO:0000256" key="14">
    <source>
        <dbReference type="SAM" id="SignalP"/>
    </source>
</evidence>
<evidence type="ECO:0000256" key="2">
    <source>
        <dbReference type="ARBA" id="ARBA00022448"/>
    </source>
</evidence>
<comment type="similarity">
    <text evidence="11 12">Belongs to the TonB-dependent receptor family.</text>
</comment>
<protein>
    <recommendedName>
        <fullName evidence="19">TonB-dependent receptor</fullName>
    </recommendedName>
</protein>
<dbReference type="PANTHER" id="PTHR32552:SF81">
    <property type="entry name" value="TONB-DEPENDENT OUTER MEMBRANE RECEPTOR"/>
    <property type="match status" value="1"/>
</dbReference>
<evidence type="ECO:0000259" key="15">
    <source>
        <dbReference type="Pfam" id="PF00593"/>
    </source>
</evidence>
<keyword evidence="2 11" id="KW-0813">Transport</keyword>
<keyword evidence="7" id="KW-0406">Ion transport</keyword>
<proteinExistence type="inferred from homology"/>
<sequence>MIWEWENSMKAIRCVSICALAVGLTSPAFAQESQDTASQGGLHEIIVTATKRSEKLQDVPVAVSAISSETLQSKGVFETSDLNASMPNLQVSSPYGSQQPNFSLRGVGVGTEFNANAASPVGVYVDEVYQAFRSSHGQQLYDLEQIEVVRGPQGTLYGRNTTGGAINFITRKPKLSGTNGYATIGYGNYNRINGEAAIEVTPVEDKVGIRIAGTYVDSDPYLRNRLAPGLNTSAAGGASGLNQVNDRSPGGTKSYGIRGTLRVKPTDTLDITLKGYYAKAVGGTEPPLPTGQSKTSDVIDYTSPNFLLGGLFGSLAPAGLLPASYSQSGEGLGLKEIQADTIGKALTRSEGVVLTVKAELGDSLDLVSVSGYDSGRYLQSITDCDGTPLRMCAIGYQSNFNAFNQDLRFVLDRQAFKLILGGGYGRDSITADNRPDFFNFLSDVRAAVGLPDTYFNPGGAFNGTALSAGSLPTGIRATNHSKQKRTSWALYGEGSYEITPTLKLTAGLRYTIDKTRFMDGITTYYDDAGNARMITVSDFNDPALGNTYFIEPVRDEAGNIVIPSYRDLGVPMPGGLERSGKSKKFTGRAILDWKPIDDVMLYASFSRGYRAGTFNGLAYGSANQVYFVRPEQVNAYEIGFKSRFLNNRVQVNGAFFYYDYKGQQGQVVDNTATANLIALDGTLKGFEADIQFAATDRLTLTASVGILDSKYKGYDQAACAAKDLSGQFPAQDGSCVQTSGGNVSVGGNPFPYAAKSSLNFGFDWDAVELGGGTIKLHGDASYTGRYYFDSFKDYSRGPLPSVASGKFGEGNGDYWLLNGRISYDTPRYTISVWGKNLTNKVYYPYGISLENLFGNGYRVRGLPRTYGIEATMRF</sequence>
<dbReference type="SUPFAM" id="SSF56935">
    <property type="entry name" value="Porins"/>
    <property type="match status" value="1"/>
</dbReference>
<evidence type="ECO:0000256" key="12">
    <source>
        <dbReference type="RuleBase" id="RU003357"/>
    </source>
</evidence>
<feature type="chain" id="PRO_5009104820" description="TonB-dependent receptor" evidence="14">
    <location>
        <begin position="31"/>
        <end position="874"/>
    </location>
</feature>
<dbReference type="InterPro" id="IPR039426">
    <property type="entry name" value="TonB-dep_rcpt-like"/>
</dbReference>
<dbReference type="GO" id="GO:0006826">
    <property type="term" value="P:iron ion transport"/>
    <property type="evidence" value="ECO:0007669"/>
    <property type="project" value="UniProtKB-KW"/>
</dbReference>
<keyword evidence="10 11" id="KW-0998">Cell outer membrane</keyword>
<keyword evidence="18" id="KW-1185">Reference proteome</keyword>
<dbReference type="InterPro" id="IPR012910">
    <property type="entry name" value="Plug_dom"/>
</dbReference>
<name>A0A1D8A9T4_9SPHN</name>
<keyword evidence="5 11" id="KW-0812">Transmembrane</keyword>
<feature type="domain" description="TonB-dependent receptor plug" evidence="16">
    <location>
        <begin position="56"/>
        <end position="165"/>
    </location>
</feature>
<evidence type="ECO:0000313" key="17">
    <source>
        <dbReference type="EMBL" id="AOR78888.1"/>
    </source>
</evidence>
<dbReference type="PROSITE" id="PS52016">
    <property type="entry name" value="TONB_DEPENDENT_REC_3"/>
    <property type="match status" value="1"/>
</dbReference>
<evidence type="ECO:0000256" key="3">
    <source>
        <dbReference type="ARBA" id="ARBA00022452"/>
    </source>
</evidence>
<dbReference type="KEGG" id="nre:BES08_18430"/>
<evidence type="ECO:0000313" key="18">
    <source>
        <dbReference type="Proteomes" id="UP000094626"/>
    </source>
</evidence>
<accession>A0A1D8A9T4</accession>
<geneLocation type="plasmid" evidence="17 18">
    <name>pSA1</name>
</geneLocation>
<feature type="region of interest" description="Disordered" evidence="13">
    <location>
        <begin position="237"/>
        <end position="258"/>
    </location>
</feature>
<dbReference type="Proteomes" id="UP000094626">
    <property type="component" value="Plasmid pSA1"/>
</dbReference>
<dbReference type="GO" id="GO:0009279">
    <property type="term" value="C:cell outer membrane"/>
    <property type="evidence" value="ECO:0007669"/>
    <property type="project" value="UniProtKB-SubCell"/>
</dbReference>
<evidence type="ECO:0000256" key="5">
    <source>
        <dbReference type="ARBA" id="ARBA00022692"/>
    </source>
</evidence>
<evidence type="ECO:0000256" key="1">
    <source>
        <dbReference type="ARBA" id="ARBA00004571"/>
    </source>
</evidence>
<dbReference type="InterPro" id="IPR036942">
    <property type="entry name" value="Beta-barrel_TonB_sf"/>
</dbReference>
<evidence type="ECO:0000256" key="8">
    <source>
        <dbReference type="ARBA" id="ARBA00023077"/>
    </source>
</evidence>
<feature type="domain" description="TonB-dependent receptor-like beta-barrel" evidence="15">
    <location>
        <begin position="403"/>
        <end position="837"/>
    </location>
</feature>
<evidence type="ECO:0000256" key="9">
    <source>
        <dbReference type="ARBA" id="ARBA00023136"/>
    </source>
</evidence>
<feature type="compositionally biased region" description="Polar residues" evidence="13">
    <location>
        <begin position="237"/>
        <end position="246"/>
    </location>
</feature>
<evidence type="ECO:0008006" key="19">
    <source>
        <dbReference type="Google" id="ProtNLM"/>
    </source>
</evidence>
<keyword evidence="9 11" id="KW-0472">Membrane</keyword>
<evidence type="ECO:0000259" key="16">
    <source>
        <dbReference type="Pfam" id="PF07715"/>
    </source>
</evidence>
<evidence type="ECO:0000256" key="10">
    <source>
        <dbReference type="ARBA" id="ARBA00023237"/>
    </source>
</evidence>
<dbReference type="InterPro" id="IPR000531">
    <property type="entry name" value="Beta-barrel_TonB"/>
</dbReference>
<dbReference type="Pfam" id="PF00593">
    <property type="entry name" value="TonB_dep_Rec_b-barrel"/>
    <property type="match status" value="1"/>
</dbReference>
<keyword evidence="4" id="KW-0410">Iron transport</keyword>
<keyword evidence="8 12" id="KW-0798">TonB box</keyword>
<keyword evidence="6" id="KW-0408">Iron</keyword>
<evidence type="ECO:0000256" key="6">
    <source>
        <dbReference type="ARBA" id="ARBA00023004"/>
    </source>
</evidence>
<dbReference type="Pfam" id="PF07715">
    <property type="entry name" value="Plug"/>
    <property type="match status" value="1"/>
</dbReference>
<dbReference type="PANTHER" id="PTHR32552">
    <property type="entry name" value="FERRICHROME IRON RECEPTOR-RELATED"/>
    <property type="match status" value="1"/>
</dbReference>
<keyword evidence="14" id="KW-0732">Signal</keyword>
<dbReference type="Gene3D" id="2.40.170.20">
    <property type="entry name" value="TonB-dependent receptor, beta-barrel domain"/>
    <property type="match status" value="1"/>
</dbReference>
<evidence type="ECO:0000256" key="7">
    <source>
        <dbReference type="ARBA" id="ARBA00023065"/>
    </source>
</evidence>
<dbReference type="AlphaFoldDB" id="A0A1D8A9T4"/>
<reference evidence="18" key="1">
    <citation type="journal article" date="2017" name="J. Biotechnol.">
        <title>Complete genome sequence of Novosphingobium resinovorum SA1, a versatile xenobiotic-degrading bacterium capable of utilizing sulfanilic acid.</title>
        <authorList>
            <person name="Hegedus B."/>
            <person name="Kos P.B."/>
            <person name="Balint B."/>
            <person name="Maroti G."/>
            <person name="Gan H.M."/>
            <person name="Perei K."/>
            <person name="Rakhely G."/>
        </authorList>
    </citation>
    <scope>NUCLEOTIDE SEQUENCE [LARGE SCALE GENOMIC DNA]</scope>
    <source>
        <strain evidence="18">SA1</strain>
    </source>
</reference>
<keyword evidence="17" id="KW-0614">Plasmid</keyword>
<gene>
    <name evidence="17" type="ORF">BES08_18430</name>
</gene>
<feature type="signal peptide" evidence="14">
    <location>
        <begin position="1"/>
        <end position="30"/>
    </location>
</feature>
<dbReference type="InterPro" id="IPR037066">
    <property type="entry name" value="Plug_dom_sf"/>
</dbReference>
<comment type="subcellular location">
    <subcellularLocation>
        <location evidence="1 11">Cell outer membrane</location>
        <topology evidence="1 11">Multi-pass membrane protein</topology>
    </subcellularLocation>
</comment>
<evidence type="ECO:0000256" key="13">
    <source>
        <dbReference type="SAM" id="MobiDB-lite"/>
    </source>
</evidence>
<dbReference type="Gene3D" id="2.170.130.10">
    <property type="entry name" value="TonB-dependent receptor, plug domain"/>
    <property type="match status" value="1"/>
</dbReference>
<evidence type="ECO:0000256" key="11">
    <source>
        <dbReference type="PROSITE-ProRule" id="PRU01360"/>
    </source>
</evidence>